<feature type="chain" id="PRO_5034053925" description="F-box domain-containing protein" evidence="1">
    <location>
        <begin position="20"/>
        <end position="447"/>
    </location>
</feature>
<comment type="caution">
    <text evidence="2">The sequence shown here is derived from an EMBL/GenBank/DDBJ whole genome shotgun (WGS) entry which is preliminary data.</text>
</comment>
<evidence type="ECO:0000313" key="2">
    <source>
        <dbReference type="EMBL" id="KAF7674791.1"/>
    </source>
</evidence>
<keyword evidence="1" id="KW-0732">Signal</keyword>
<gene>
    <name evidence="2" type="ORF">GT037_007551</name>
</gene>
<dbReference type="GeneID" id="62205776"/>
<name>A0A8H7B095_9PLEO</name>
<dbReference type="RefSeq" id="XP_038785086.1">
    <property type="nucleotide sequence ID" value="XM_038932598.1"/>
</dbReference>
<dbReference type="AlphaFoldDB" id="A0A8H7B095"/>
<protein>
    <recommendedName>
        <fullName evidence="4">F-box domain-containing protein</fullName>
    </recommendedName>
</protein>
<reference evidence="2" key="2">
    <citation type="submission" date="2020-08" db="EMBL/GenBank/DDBJ databases">
        <title>Draft Genome Sequence of Cumin Blight Pathogen Alternaria burnsii.</title>
        <authorList>
            <person name="Feng Z."/>
        </authorList>
    </citation>
    <scope>NUCLEOTIDE SEQUENCE</scope>
    <source>
        <strain evidence="2">CBS107.38</strain>
    </source>
</reference>
<keyword evidence="3" id="KW-1185">Reference proteome</keyword>
<accession>A0A8H7B095</accession>
<feature type="signal peptide" evidence="1">
    <location>
        <begin position="1"/>
        <end position="19"/>
    </location>
</feature>
<evidence type="ECO:0000313" key="3">
    <source>
        <dbReference type="Proteomes" id="UP000596902"/>
    </source>
</evidence>
<organism evidence="2 3">
    <name type="scientific">Alternaria burnsii</name>
    <dbReference type="NCBI Taxonomy" id="1187904"/>
    <lineage>
        <taxon>Eukaryota</taxon>
        <taxon>Fungi</taxon>
        <taxon>Dikarya</taxon>
        <taxon>Ascomycota</taxon>
        <taxon>Pezizomycotina</taxon>
        <taxon>Dothideomycetes</taxon>
        <taxon>Pleosporomycetidae</taxon>
        <taxon>Pleosporales</taxon>
        <taxon>Pleosporineae</taxon>
        <taxon>Pleosporaceae</taxon>
        <taxon>Alternaria</taxon>
        <taxon>Alternaria sect. Alternaria</taxon>
    </lineage>
</organism>
<reference evidence="2" key="1">
    <citation type="submission" date="2020-01" db="EMBL/GenBank/DDBJ databases">
        <authorList>
            <person name="Feng Z.H.Z."/>
        </authorList>
    </citation>
    <scope>NUCLEOTIDE SEQUENCE</scope>
    <source>
        <strain evidence="2">CBS107.38</strain>
    </source>
</reference>
<evidence type="ECO:0000256" key="1">
    <source>
        <dbReference type="SAM" id="SignalP"/>
    </source>
</evidence>
<proteinExistence type="predicted"/>
<sequence>MRLHAFIFLFFSILPIGLALQLVPTRPRPWVPSDPCPTSIKAKIIANPRADDICVPDYFDFTTLESVHSALLTCHDISSLDLSIDGFCATWPDRRNLPFNHLGGERYVDLKVLKLDYYSWDWWNDKDVWIGPECHLGGKLDCFMDTLYWFYKGHWKSWLKWRKQPKAQREKTNVELWLDAMDWTAIEELSVEIVPDSVRKVLSQSRALRMLRTTDIELITKLPNNTLTHLSFCNGFYMRDYLPDVLNHQGESLQSLELRWHDDFIPTQHFGGLDGDFDVLACHPSNLSHLSINVLYNDTTWPFETIEKIATIPTLRKVDLWMDSLSKCSWPHDPQLGVPESAMLGFSDGYDSGCESKEAFHKIHFDSTSASKIFKRMKEKKQGDELEEATFWAGDWSTEWDRETSRVKLVCKAKTDLDMEEWCVVEQESDDVSQESFFWDESVFTSV</sequence>
<evidence type="ECO:0008006" key="4">
    <source>
        <dbReference type="Google" id="ProtNLM"/>
    </source>
</evidence>
<dbReference type="Proteomes" id="UP000596902">
    <property type="component" value="Unassembled WGS sequence"/>
</dbReference>
<dbReference type="EMBL" id="JAAABM010000010">
    <property type="protein sequence ID" value="KAF7674791.1"/>
    <property type="molecule type" value="Genomic_DNA"/>
</dbReference>